<sequence>MRVPLWLLSLQIFGIPGAWAVDSLQLQSQSPQPPQTTLEPDDFSCPDYASYASRRHDPPSTGAYRLPYQRPVPACRTFNLSEVEETIAAMERVVKDPDLFRLFENCFPNTLDTAIAWKGITSNGTGEELTFITTGDINAMWLRDSANQLQSYKSLLRANGSSSSLASLFRGTINLQARYVQASPHCNAFQAPAEANLTAAFGLGSGADYVWPTPDATAVFECKYELDSLAAFLQLSHEYYVGTGDAAFFGGAGAGAGAEAEDVVGGWSDALDAVLNTTAELLAGTYGDDGSVAASPYTFQRSTSTATETLCNGGVGAPVRGGTGLVRSAFRPSDDACTYQLFIPGNMMLSRYLTLCADIVDTLGETEKAGMMRVFADSIRAGIEKYGRVNHRLFGKIYAYEVDGYGSYNVMDDANIPSLLSAPMFGYVSRHDPVYQNTRRFILSKENPYFMSGPVINSFVPPQIHPKLPKPQRCTTLHEQTDTQANTGYSTGGPHAGPGMAWPMSLIVRILTSDDDDEIVDSLRQILSSTDGLGLIHESINTQSESVWTRQW</sequence>
<dbReference type="SUPFAM" id="SSF48208">
    <property type="entry name" value="Six-hairpin glycosidases"/>
    <property type="match status" value="1"/>
</dbReference>
<dbReference type="PANTHER" id="PTHR31047">
    <property type="entry name" value="MEIOTICALLY UP-REGULATED GENE 157 PROTEIN"/>
    <property type="match status" value="1"/>
</dbReference>
<protein>
    <submittedName>
        <fullName evidence="2">Six-hairpin glycosidase-like protein</fullName>
    </submittedName>
</protein>
<dbReference type="Proteomes" id="UP001287356">
    <property type="component" value="Unassembled WGS sequence"/>
</dbReference>
<keyword evidence="1" id="KW-0732">Signal</keyword>
<reference evidence="2" key="2">
    <citation type="submission" date="2023-06" db="EMBL/GenBank/DDBJ databases">
        <authorList>
            <consortium name="Lawrence Berkeley National Laboratory"/>
            <person name="Haridas S."/>
            <person name="Hensen N."/>
            <person name="Bonometti L."/>
            <person name="Westerberg I."/>
            <person name="Brannstrom I.O."/>
            <person name="Guillou S."/>
            <person name="Cros-Aarteil S."/>
            <person name="Calhoun S."/>
            <person name="Kuo A."/>
            <person name="Mondo S."/>
            <person name="Pangilinan J."/>
            <person name="Riley R."/>
            <person name="Labutti K."/>
            <person name="Andreopoulos B."/>
            <person name="Lipzen A."/>
            <person name="Chen C."/>
            <person name="Yanf M."/>
            <person name="Daum C."/>
            <person name="Ng V."/>
            <person name="Clum A."/>
            <person name="Steindorff A."/>
            <person name="Ohm R."/>
            <person name="Martin F."/>
            <person name="Silar P."/>
            <person name="Natvig D."/>
            <person name="Lalanne C."/>
            <person name="Gautier V."/>
            <person name="Ament-Velasquez S.L."/>
            <person name="Kruys A."/>
            <person name="Hutchinson M.I."/>
            <person name="Powell A.J."/>
            <person name="Barry K."/>
            <person name="Miller A.N."/>
            <person name="Grigoriev I.V."/>
            <person name="Debuchy R."/>
            <person name="Gladieux P."/>
            <person name="Thoren M.H."/>
            <person name="Johannesson H."/>
        </authorList>
    </citation>
    <scope>NUCLEOTIDE SEQUENCE</scope>
    <source>
        <strain evidence="2">CBS 958.72</strain>
    </source>
</reference>
<keyword evidence="2" id="KW-0326">Glycosidase</keyword>
<dbReference type="InterPro" id="IPR012341">
    <property type="entry name" value="6hp_glycosidase-like_sf"/>
</dbReference>
<dbReference type="GO" id="GO:0005975">
    <property type="term" value="P:carbohydrate metabolic process"/>
    <property type="evidence" value="ECO:0007669"/>
    <property type="project" value="InterPro"/>
</dbReference>
<evidence type="ECO:0000313" key="2">
    <source>
        <dbReference type="EMBL" id="KAK3384236.1"/>
    </source>
</evidence>
<feature type="chain" id="PRO_5042140921" evidence="1">
    <location>
        <begin position="21"/>
        <end position="552"/>
    </location>
</feature>
<dbReference type="AlphaFoldDB" id="A0AAE0NMG4"/>
<keyword evidence="2" id="KW-0378">Hydrolase</keyword>
<accession>A0AAE0NMG4</accession>
<reference evidence="2" key="1">
    <citation type="journal article" date="2023" name="Mol. Phylogenet. Evol.">
        <title>Genome-scale phylogeny and comparative genomics of the fungal order Sordariales.</title>
        <authorList>
            <person name="Hensen N."/>
            <person name="Bonometti L."/>
            <person name="Westerberg I."/>
            <person name="Brannstrom I.O."/>
            <person name="Guillou S."/>
            <person name="Cros-Aarteil S."/>
            <person name="Calhoun S."/>
            <person name="Haridas S."/>
            <person name="Kuo A."/>
            <person name="Mondo S."/>
            <person name="Pangilinan J."/>
            <person name="Riley R."/>
            <person name="LaButti K."/>
            <person name="Andreopoulos B."/>
            <person name="Lipzen A."/>
            <person name="Chen C."/>
            <person name="Yan M."/>
            <person name="Daum C."/>
            <person name="Ng V."/>
            <person name="Clum A."/>
            <person name="Steindorff A."/>
            <person name="Ohm R.A."/>
            <person name="Martin F."/>
            <person name="Silar P."/>
            <person name="Natvig D.O."/>
            <person name="Lalanne C."/>
            <person name="Gautier V."/>
            <person name="Ament-Velasquez S.L."/>
            <person name="Kruys A."/>
            <person name="Hutchinson M.I."/>
            <person name="Powell A.J."/>
            <person name="Barry K."/>
            <person name="Miller A.N."/>
            <person name="Grigoriev I.V."/>
            <person name="Debuchy R."/>
            <person name="Gladieux P."/>
            <person name="Hiltunen Thoren M."/>
            <person name="Johannesson H."/>
        </authorList>
    </citation>
    <scope>NUCLEOTIDE SEQUENCE</scope>
    <source>
        <strain evidence="2">CBS 958.72</strain>
    </source>
</reference>
<dbReference type="Pfam" id="PF06824">
    <property type="entry name" value="Glyco_hydro_125"/>
    <property type="match status" value="2"/>
</dbReference>
<evidence type="ECO:0000313" key="3">
    <source>
        <dbReference type="Proteomes" id="UP001287356"/>
    </source>
</evidence>
<feature type="signal peptide" evidence="1">
    <location>
        <begin position="1"/>
        <end position="20"/>
    </location>
</feature>
<proteinExistence type="predicted"/>
<comment type="caution">
    <text evidence="2">The sequence shown here is derived from an EMBL/GenBank/DDBJ whole genome shotgun (WGS) entry which is preliminary data.</text>
</comment>
<dbReference type="InterPro" id="IPR008313">
    <property type="entry name" value="GH125"/>
</dbReference>
<dbReference type="EMBL" id="JAULSN010000001">
    <property type="protein sequence ID" value="KAK3384236.1"/>
    <property type="molecule type" value="Genomic_DNA"/>
</dbReference>
<evidence type="ECO:0000256" key="1">
    <source>
        <dbReference type="SAM" id="SignalP"/>
    </source>
</evidence>
<dbReference type="PANTHER" id="PTHR31047:SF1">
    <property type="entry name" value="DUF1237 DOMAIN-CONTAINING PROTEIN"/>
    <property type="match status" value="1"/>
</dbReference>
<dbReference type="InterPro" id="IPR008928">
    <property type="entry name" value="6-hairpin_glycosidase_sf"/>
</dbReference>
<dbReference type="GO" id="GO:0016798">
    <property type="term" value="F:hydrolase activity, acting on glycosyl bonds"/>
    <property type="evidence" value="ECO:0007669"/>
    <property type="project" value="UniProtKB-KW"/>
</dbReference>
<dbReference type="PIRSF" id="PIRSF028846">
    <property type="entry name" value="UCP028846"/>
    <property type="match status" value="1"/>
</dbReference>
<dbReference type="Gene3D" id="1.50.10.10">
    <property type="match status" value="1"/>
</dbReference>
<organism evidence="2 3">
    <name type="scientific">Lasiosphaeria ovina</name>
    <dbReference type="NCBI Taxonomy" id="92902"/>
    <lineage>
        <taxon>Eukaryota</taxon>
        <taxon>Fungi</taxon>
        <taxon>Dikarya</taxon>
        <taxon>Ascomycota</taxon>
        <taxon>Pezizomycotina</taxon>
        <taxon>Sordariomycetes</taxon>
        <taxon>Sordariomycetidae</taxon>
        <taxon>Sordariales</taxon>
        <taxon>Lasiosphaeriaceae</taxon>
        <taxon>Lasiosphaeria</taxon>
    </lineage>
</organism>
<dbReference type="SMART" id="SM01149">
    <property type="entry name" value="DUF1237"/>
    <property type="match status" value="1"/>
</dbReference>
<keyword evidence="3" id="KW-1185">Reference proteome</keyword>
<gene>
    <name evidence="2" type="ORF">B0T24DRAFT_646246</name>
</gene>
<name>A0AAE0NMG4_9PEZI</name>